<dbReference type="PROSITE" id="PS50297">
    <property type="entry name" value="ANK_REP_REGION"/>
    <property type="match status" value="3"/>
</dbReference>
<comment type="subcellular location">
    <subcellularLocation>
        <location evidence="1">Membrane</location>
        <topology evidence="1">Multi-pass membrane protein</topology>
    </subcellularLocation>
</comment>
<feature type="repeat" description="ANK" evidence="7">
    <location>
        <begin position="104"/>
        <end position="128"/>
    </location>
</feature>
<evidence type="ECO:0000256" key="4">
    <source>
        <dbReference type="ARBA" id="ARBA00022989"/>
    </source>
</evidence>
<dbReference type="GO" id="GO:0016020">
    <property type="term" value="C:membrane"/>
    <property type="evidence" value="ECO:0007669"/>
    <property type="project" value="UniProtKB-SubCell"/>
</dbReference>
<dbReference type="Gramene" id="ERN15056">
    <property type="protein sequence ID" value="ERN15056"/>
    <property type="gene ID" value="AMTR_s00056p00021960"/>
</dbReference>
<dbReference type="KEGG" id="atr:18443334"/>
<feature type="transmembrane region" description="Helical" evidence="8">
    <location>
        <begin position="301"/>
        <end position="321"/>
    </location>
</feature>
<dbReference type="Proteomes" id="UP000017836">
    <property type="component" value="Unassembled WGS sequence"/>
</dbReference>
<keyword evidence="5 7" id="KW-0040">ANK repeat</keyword>
<keyword evidence="3" id="KW-0677">Repeat</keyword>
<evidence type="ECO:0000259" key="9">
    <source>
        <dbReference type="Pfam" id="PF13962"/>
    </source>
</evidence>
<dbReference type="PROSITE" id="PS50088">
    <property type="entry name" value="ANK_REPEAT"/>
    <property type="match status" value="3"/>
</dbReference>
<reference evidence="11" key="1">
    <citation type="journal article" date="2013" name="Science">
        <title>The Amborella genome and the evolution of flowering plants.</title>
        <authorList>
            <consortium name="Amborella Genome Project"/>
        </authorList>
    </citation>
    <scope>NUCLEOTIDE SEQUENCE [LARGE SCALE GENOMIC DNA]</scope>
</reference>
<evidence type="ECO:0000256" key="6">
    <source>
        <dbReference type="ARBA" id="ARBA00023136"/>
    </source>
</evidence>
<dbReference type="PANTHER" id="PTHR24186:SF38">
    <property type="entry name" value="ANKYRIN REPEAT FAMILY PROTEIN"/>
    <property type="match status" value="1"/>
</dbReference>
<dbReference type="Pfam" id="PF12796">
    <property type="entry name" value="Ank_2"/>
    <property type="match status" value="1"/>
</dbReference>
<dbReference type="Gene3D" id="1.25.40.20">
    <property type="entry name" value="Ankyrin repeat-containing domain"/>
    <property type="match status" value="1"/>
</dbReference>
<dbReference type="OMA" id="WNTIALA"/>
<protein>
    <recommendedName>
        <fullName evidence="9">PGG domain-containing protein</fullName>
    </recommendedName>
</protein>
<dbReference type="AlphaFoldDB" id="U5CPH8"/>
<dbReference type="InterPro" id="IPR002110">
    <property type="entry name" value="Ankyrin_rpt"/>
</dbReference>
<proteinExistence type="predicted"/>
<feature type="repeat" description="ANK" evidence="7">
    <location>
        <begin position="69"/>
        <end position="91"/>
    </location>
</feature>
<evidence type="ECO:0000313" key="11">
    <source>
        <dbReference type="Proteomes" id="UP000017836"/>
    </source>
</evidence>
<name>U5CPH8_AMBTC</name>
<dbReference type="OrthoDB" id="674805at2759"/>
<keyword evidence="4 8" id="KW-1133">Transmembrane helix</keyword>
<feature type="transmembrane region" description="Helical" evidence="8">
    <location>
        <begin position="261"/>
        <end position="289"/>
    </location>
</feature>
<dbReference type="InterPro" id="IPR036770">
    <property type="entry name" value="Ankyrin_rpt-contain_sf"/>
</dbReference>
<dbReference type="STRING" id="13333.U5CPH8"/>
<sequence length="406" mass="45307">MDPRLYEACRTGNLAALRDLINQDMSILHEVVRGTGDTPLHVAARFGDPILAREVLQHRPDMAHAINLQGLSPMHLAVANRHLDAYRVLLDADHSNLCFLRDRDGRTPLHYAAMNGDFIALSLILSRSPRSAETLTDRGETVLLLCAKYHRFETLRDILRTPAFRNLTDLINQPDNNGNTVKKLVNVARRPELAEYLQQQDEDEKKHWIDFLKISRNATSVVAGLIATAAFNAGLSPPSRDKSDGQAAIVASRVHTAAFKVFVIANAMALMLSLSILVIDIVIVPFVPASFLELAKWTRRILWGSLAMLLVAFMSATRVVIPHTGAHSWLVWYIWSLGVLTVLLLLVLVCVMKIFYSGALPQENGARIPEENRDRIAQENGARIPEENRARIPPRPWAVVADVNVR</sequence>
<evidence type="ECO:0000313" key="10">
    <source>
        <dbReference type="EMBL" id="ERN15056.1"/>
    </source>
</evidence>
<dbReference type="SUPFAM" id="SSF48403">
    <property type="entry name" value="Ankyrin repeat"/>
    <property type="match status" value="1"/>
</dbReference>
<evidence type="ECO:0000256" key="5">
    <source>
        <dbReference type="ARBA" id="ARBA00023043"/>
    </source>
</evidence>
<feature type="repeat" description="ANK" evidence="7">
    <location>
        <begin position="35"/>
        <end position="62"/>
    </location>
</feature>
<accession>U5CPH8</accession>
<dbReference type="PANTHER" id="PTHR24186">
    <property type="entry name" value="PROTEIN PHOSPHATASE 1 REGULATORY SUBUNIT"/>
    <property type="match status" value="1"/>
</dbReference>
<dbReference type="eggNOG" id="KOG0504">
    <property type="taxonomic scope" value="Eukaryota"/>
</dbReference>
<dbReference type="InterPro" id="IPR026961">
    <property type="entry name" value="PGG_dom"/>
</dbReference>
<dbReference type="Pfam" id="PF13962">
    <property type="entry name" value="PGG"/>
    <property type="match status" value="1"/>
</dbReference>
<evidence type="ECO:0000256" key="3">
    <source>
        <dbReference type="ARBA" id="ARBA00022737"/>
    </source>
</evidence>
<dbReference type="EMBL" id="KI392510">
    <property type="protein sequence ID" value="ERN15056.1"/>
    <property type="molecule type" value="Genomic_DNA"/>
</dbReference>
<evidence type="ECO:0000256" key="7">
    <source>
        <dbReference type="PROSITE-ProRule" id="PRU00023"/>
    </source>
</evidence>
<keyword evidence="11" id="KW-1185">Reference proteome</keyword>
<feature type="domain" description="PGG" evidence="9">
    <location>
        <begin position="213"/>
        <end position="318"/>
    </location>
</feature>
<keyword evidence="2 8" id="KW-0812">Transmembrane</keyword>
<feature type="transmembrane region" description="Helical" evidence="8">
    <location>
        <begin position="333"/>
        <end position="356"/>
    </location>
</feature>
<keyword evidence="6 8" id="KW-0472">Membrane</keyword>
<dbReference type="SMART" id="SM00248">
    <property type="entry name" value="ANK"/>
    <property type="match status" value="4"/>
</dbReference>
<organism evidence="10 11">
    <name type="scientific">Amborella trichopoda</name>
    <dbReference type="NCBI Taxonomy" id="13333"/>
    <lineage>
        <taxon>Eukaryota</taxon>
        <taxon>Viridiplantae</taxon>
        <taxon>Streptophyta</taxon>
        <taxon>Embryophyta</taxon>
        <taxon>Tracheophyta</taxon>
        <taxon>Spermatophyta</taxon>
        <taxon>Magnoliopsida</taxon>
        <taxon>Amborellales</taxon>
        <taxon>Amborellaceae</taxon>
        <taxon>Amborella</taxon>
    </lineage>
</organism>
<evidence type="ECO:0000256" key="1">
    <source>
        <dbReference type="ARBA" id="ARBA00004141"/>
    </source>
</evidence>
<gene>
    <name evidence="10" type="ORF">AMTR_s00056p00021960</name>
</gene>
<dbReference type="HOGENOM" id="CLU_678534_0_0_1"/>
<dbReference type="Pfam" id="PF13606">
    <property type="entry name" value="Ank_3"/>
    <property type="match status" value="1"/>
</dbReference>
<evidence type="ECO:0000256" key="8">
    <source>
        <dbReference type="SAM" id="Phobius"/>
    </source>
</evidence>
<evidence type="ECO:0000256" key="2">
    <source>
        <dbReference type="ARBA" id="ARBA00022692"/>
    </source>
</evidence>